<sequence>MALKLLSSLPKKDDTFRLNSINHYMESWQYFARRRDRQQIVATTNWQHRHYQVQALAIAVAISVVICPSWTNVGVSQSNVNQHLVMPKITEEAQANEAQTIVDNNAGKLPIVLIVEILIAGLLSVGFFSIYLTNKAKRRLLVPATVIGESTPKKPVKSAEIAVARLTRQFVEKPEPNLEIESVTIAKGEILKAIALRLRQCLYLEDLLRTSVIEVRRVIKSDRVLIYSLNPANWEGTVVAESVDSEYPQTVNLKIDDPCFRTYHVEMYKQGRIRTINDIHQDKALNDCHIRMLEQFGVKANLIAPILRNDQLLGLLIAHQCTAPRVWQPEEIDLFAGLAIQIGLTIDQVNFIESQEQAVERAKLLREITLKLRDTLIIEELLTIAVKEIRRVIKSDRVIIYSLDPDYHAKTVVGESVGSGWSPTLKLTIDDPCLDQVRTNSYKYGYVRVVNNIYQEPTLNQCHIKLLEQFGVKAKLVAPILNNNHLFGLLIAHQCYQPRHWEKSEIDLFAQLASQVGFAVSQLSLFETM</sequence>
<evidence type="ECO:0000256" key="1">
    <source>
        <dbReference type="SAM" id="Phobius"/>
    </source>
</evidence>
<accession>A0A2T1C9V1</accession>
<feature type="transmembrane region" description="Helical" evidence="1">
    <location>
        <begin position="111"/>
        <end position="132"/>
    </location>
</feature>
<keyword evidence="1" id="KW-1133">Transmembrane helix</keyword>
<dbReference type="PROSITE" id="PS50046">
    <property type="entry name" value="PHYTOCHROME_2"/>
    <property type="match status" value="2"/>
</dbReference>
<dbReference type="EMBL" id="PVWJ01000004">
    <property type="protein sequence ID" value="PSB05052.1"/>
    <property type="molecule type" value="Genomic_DNA"/>
</dbReference>
<feature type="domain" description="Phytochrome chromophore attachment site" evidence="2">
    <location>
        <begin position="203"/>
        <end position="341"/>
    </location>
</feature>
<keyword evidence="1" id="KW-0472">Membrane</keyword>
<comment type="caution">
    <text evidence="3">The sequence shown here is derived from an EMBL/GenBank/DDBJ whole genome shotgun (WGS) entry which is preliminary data.</text>
</comment>
<organism evidence="3 4">
    <name type="scientific">Merismopedia glauca CCAP 1448/3</name>
    <dbReference type="NCBI Taxonomy" id="1296344"/>
    <lineage>
        <taxon>Bacteria</taxon>
        <taxon>Bacillati</taxon>
        <taxon>Cyanobacteriota</taxon>
        <taxon>Cyanophyceae</taxon>
        <taxon>Synechococcales</taxon>
        <taxon>Merismopediaceae</taxon>
        <taxon>Merismopedia</taxon>
    </lineage>
</organism>
<dbReference type="Gene3D" id="3.30.450.40">
    <property type="match status" value="2"/>
</dbReference>
<gene>
    <name evidence="3" type="ORF">C7B64_01445</name>
</gene>
<dbReference type="AlphaFoldDB" id="A0A2T1C9V1"/>
<feature type="domain" description="Phytochrome chromophore attachment site" evidence="2">
    <location>
        <begin position="377"/>
        <end position="515"/>
    </location>
</feature>
<proteinExistence type="predicted"/>
<evidence type="ECO:0000313" key="3">
    <source>
        <dbReference type="EMBL" id="PSB05052.1"/>
    </source>
</evidence>
<evidence type="ECO:0000313" key="4">
    <source>
        <dbReference type="Proteomes" id="UP000238762"/>
    </source>
</evidence>
<protein>
    <recommendedName>
        <fullName evidence="2">Phytochrome chromophore attachment site domain-containing protein</fullName>
    </recommendedName>
</protein>
<dbReference type="Pfam" id="PF01590">
    <property type="entry name" value="GAF"/>
    <property type="match status" value="2"/>
</dbReference>
<keyword evidence="4" id="KW-1185">Reference proteome</keyword>
<dbReference type="OrthoDB" id="474548at2"/>
<feature type="transmembrane region" description="Helical" evidence="1">
    <location>
        <begin position="53"/>
        <end position="71"/>
    </location>
</feature>
<dbReference type="InterPro" id="IPR016132">
    <property type="entry name" value="Phyto_chromo_attachment"/>
</dbReference>
<dbReference type="Proteomes" id="UP000238762">
    <property type="component" value="Unassembled WGS sequence"/>
</dbReference>
<keyword evidence="1" id="KW-0812">Transmembrane</keyword>
<reference evidence="3 4" key="1">
    <citation type="submission" date="2018-02" db="EMBL/GenBank/DDBJ databases">
        <authorList>
            <person name="Cohen D.B."/>
            <person name="Kent A.D."/>
        </authorList>
    </citation>
    <scope>NUCLEOTIDE SEQUENCE [LARGE SCALE GENOMIC DNA]</scope>
    <source>
        <strain evidence="3 4">CCAP 1448/3</strain>
    </source>
</reference>
<dbReference type="SMART" id="SM00065">
    <property type="entry name" value="GAF"/>
    <property type="match status" value="2"/>
</dbReference>
<name>A0A2T1C9V1_9CYAN</name>
<dbReference type="SUPFAM" id="SSF55781">
    <property type="entry name" value="GAF domain-like"/>
    <property type="match status" value="2"/>
</dbReference>
<dbReference type="InterPro" id="IPR029016">
    <property type="entry name" value="GAF-like_dom_sf"/>
</dbReference>
<evidence type="ECO:0000259" key="2">
    <source>
        <dbReference type="PROSITE" id="PS50046"/>
    </source>
</evidence>
<reference evidence="3 4" key="2">
    <citation type="submission" date="2018-03" db="EMBL/GenBank/DDBJ databases">
        <title>The ancient ancestry and fast evolution of plastids.</title>
        <authorList>
            <person name="Moore K.R."/>
            <person name="Magnabosco C."/>
            <person name="Momper L."/>
            <person name="Gold D.A."/>
            <person name="Bosak T."/>
            <person name="Fournier G.P."/>
        </authorList>
    </citation>
    <scope>NUCLEOTIDE SEQUENCE [LARGE SCALE GENOMIC DNA]</scope>
    <source>
        <strain evidence="3 4">CCAP 1448/3</strain>
    </source>
</reference>
<dbReference type="InterPro" id="IPR003018">
    <property type="entry name" value="GAF"/>
</dbReference>